<organism evidence="4 5">
    <name type="scientific">Acuticoccus sediminis</name>
    <dbReference type="NCBI Taxonomy" id="2184697"/>
    <lineage>
        <taxon>Bacteria</taxon>
        <taxon>Pseudomonadati</taxon>
        <taxon>Pseudomonadota</taxon>
        <taxon>Alphaproteobacteria</taxon>
        <taxon>Hyphomicrobiales</taxon>
        <taxon>Amorphaceae</taxon>
        <taxon>Acuticoccus</taxon>
    </lineage>
</organism>
<reference evidence="4 5" key="1">
    <citation type="submission" date="2018-05" db="EMBL/GenBank/DDBJ databases">
        <title>Acuticoccus sediminis sp. nov., isolated from deep-sea sediment of Indian Ocean.</title>
        <authorList>
            <person name="Liu X."/>
            <person name="Lai Q."/>
            <person name="Du Y."/>
            <person name="Sun F."/>
            <person name="Zhang X."/>
            <person name="Wang S."/>
            <person name="Shao Z."/>
        </authorList>
    </citation>
    <scope>NUCLEOTIDE SEQUENCE [LARGE SCALE GENOMIC DNA]</scope>
    <source>
        <strain evidence="4 5">PTG4-2</strain>
    </source>
</reference>
<keyword evidence="2" id="KW-0964">Secreted</keyword>
<evidence type="ECO:0000256" key="3">
    <source>
        <dbReference type="SAM" id="MobiDB-lite"/>
    </source>
</evidence>
<name>A0A8B2NMK5_9HYPH</name>
<dbReference type="PANTHER" id="PTHR38340:SF1">
    <property type="entry name" value="S-LAYER PROTEIN"/>
    <property type="match status" value="1"/>
</dbReference>
<evidence type="ECO:0000256" key="2">
    <source>
        <dbReference type="ARBA" id="ARBA00022525"/>
    </source>
</evidence>
<dbReference type="PROSITE" id="PS00330">
    <property type="entry name" value="HEMOLYSIN_CALCIUM"/>
    <property type="match status" value="3"/>
</dbReference>
<feature type="region of interest" description="Disordered" evidence="3">
    <location>
        <begin position="307"/>
        <end position="399"/>
    </location>
</feature>
<dbReference type="InterPro" id="IPR050557">
    <property type="entry name" value="RTX_toxin/Mannuronan_C5-epim"/>
</dbReference>
<gene>
    <name evidence="4" type="ORF">DLJ53_31105</name>
</gene>
<dbReference type="Gene3D" id="2.150.10.10">
    <property type="entry name" value="Serralysin-like metalloprotease, C-terminal"/>
    <property type="match status" value="4"/>
</dbReference>
<proteinExistence type="predicted"/>
<dbReference type="InterPro" id="IPR011049">
    <property type="entry name" value="Serralysin-like_metalloprot_C"/>
</dbReference>
<dbReference type="PRINTS" id="PR00313">
    <property type="entry name" value="CABNDNGRPT"/>
</dbReference>
<dbReference type="Proteomes" id="UP000249590">
    <property type="component" value="Unassembled WGS sequence"/>
</dbReference>
<evidence type="ECO:0000256" key="1">
    <source>
        <dbReference type="ARBA" id="ARBA00004613"/>
    </source>
</evidence>
<feature type="compositionally biased region" description="Gly residues" evidence="3">
    <location>
        <begin position="374"/>
        <end position="395"/>
    </location>
</feature>
<dbReference type="Pfam" id="PF17963">
    <property type="entry name" value="Big_9"/>
    <property type="match status" value="1"/>
</dbReference>
<dbReference type="SUPFAM" id="SSF51120">
    <property type="entry name" value="beta-Roll"/>
    <property type="match status" value="2"/>
</dbReference>
<evidence type="ECO:0008006" key="6">
    <source>
        <dbReference type="Google" id="ProtNLM"/>
    </source>
</evidence>
<feature type="compositionally biased region" description="Basic and acidic residues" evidence="3">
    <location>
        <begin position="350"/>
        <end position="370"/>
    </location>
</feature>
<dbReference type="EMBL" id="QHHQ01000011">
    <property type="protein sequence ID" value="RAH96713.1"/>
    <property type="molecule type" value="Genomic_DNA"/>
</dbReference>
<accession>A0A8B2NMK5</accession>
<comment type="caution">
    <text evidence="4">The sequence shown here is derived from an EMBL/GenBank/DDBJ whole genome shotgun (WGS) entry which is preliminary data.</text>
</comment>
<dbReference type="PANTHER" id="PTHR38340">
    <property type="entry name" value="S-LAYER PROTEIN"/>
    <property type="match status" value="1"/>
</dbReference>
<keyword evidence="5" id="KW-1185">Reference proteome</keyword>
<sequence>MEIAGIISNSATLTMAYSAVGSSVDDKVESQVTNGYDLHVFDVSADDSYFGYGSSFGRVDITTYYETGISGEDIDNDNPTDKLNTVNVKAIFGNPNHDGFVGPDPVIEMTVKGAFNYLDLADEAYPIGFENGAPQAVDDEVVIEETSRFVTVDVLANDSDPDGDPLAVAVETTGLYGEAVLQDNGTIRYYPGADFPGYDAFIYAIRDGNLGYSGATVTILSPAYASGGGGSDGDDVITLNDAPNYIDAGAGNDVVEAYGGSDTIVGGAGNDSIYGGADADDLYGGDGSDLLAGRRGNDVLTGGAHDDRLYGAEGNDTLSGEAGNDTIGGQLGDDDLSGGDGRDILFGGGGHDRMGGDAGNDRLTGRRGNDDMAGGRGNDGLFGGGGNDTMTGGDGADTLAGQDGNDAIFGGNGADILAGNEGNDTLIGGAGVDTVTGNEGADLFVLSKGTGYDLIEDFLVGTDRFGLQDGLTFADLNITVDGIRAGSDVLAVVSDFDTADLSASDFVAFAS</sequence>
<evidence type="ECO:0000313" key="4">
    <source>
        <dbReference type="EMBL" id="RAH96713.1"/>
    </source>
</evidence>
<comment type="subcellular location">
    <subcellularLocation>
        <location evidence="1">Secreted</location>
    </subcellularLocation>
</comment>
<dbReference type="GO" id="GO:0005509">
    <property type="term" value="F:calcium ion binding"/>
    <property type="evidence" value="ECO:0007669"/>
    <property type="project" value="InterPro"/>
</dbReference>
<dbReference type="Pfam" id="PF00353">
    <property type="entry name" value="HemolysinCabind"/>
    <property type="match status" value="4"/>
</dbReference>
<dbReference type="GO" id="GO:0005576">
    <property type="term" value="C:extracellular region"/>
    <property type="evidence" value="ECO:0007669"/>
    <property type="project" value="UniProtKB-SubCell"/>
</dbReference>
<dbReference type="InterPro" id="IPR001343">
    <property type="entry name" value="Hemolysn_Ca-bd"/>
</dbReference>
<dbReference type="AlphaFoldDB" id="A0A8B2NMK5"/>
<protein>
    <recommendedName>
        <fullName evidence="6">Hemolysin-type calcium-binding repeat-containing protein</fullName>
    </recommendedName>
</protein>
<dbReference type="InterPro" id="IPR018511">
    <property type="entry name" value="Hemolysin-typ_Ca-bd_CS"/>
</dbReference>
<evidence type="ECO:0000313" key="5">
    <source>
        <dbReference type="Proteomes" id="UP000249590"/>
    </source>
</evidence>